<keyword evidence="1" id="KW-1188">Viral release from host cell</keyword>
<feature type="transmembrane region" description="Helical" evidence="4">
    <location>
        <begin position="474"/>
        <end position="498"/>
    </location>
</feature>
<feature type="region of interest" description="Disordered" evidence="3">
    <location>
        <begin position="1149"/>
        <end position="1281"/>
    </location>
</feature>
<evidence type="ECO:0000256" key="3">
    <source>
        <dbReference type="SAM" id="MobiDB-lite"/>
    </source>
</evidence>
<feature type="transmembrane region" description="Helical" evidence="4">
    <location>
        <begin position="577"/>
        <end position="604"/>
    </location>
</feature>
<feature type="region of interest" description="Disordered" evidence="3">
    <location>
        <begin position="717"/>
        <end position="736"/>
    </location>
</feature>
<dbReference type="PANTHER" id="PTHR37813:SF1">
    <property type="entry name" value="FELS-2 PROPHAGE PROTEIN"/>
    <property type="match status" value="1"/>
</dbReference>
<dbReference type="NCBIfam" id="TIGR01760">
    <property type="entry name" value="tape_meas_TP901"/>
    <property type="match status" value="1"/>
</dbReference>
<name>A0A7C3PFA5_9CYAN</name>
<keyword evidence="4" id="KW-1133">Transmembrane helix</keyword>
<proteinExistence type="predicted"/>
<evidence type="ECO:0000256" key="4">
    <source>
        <dbReference type="SAM" id="Phobius"/>
    </source>
</evidence>
<keyword evidence="4" id="KW-0472">Membrane</keyword>
<evidence type="ECO:0000313" key="6">
    <source>
        <dbReference type="EMBL" id="HFM99792.1"/>
    </source>
</evidence>
<evidence type="ECO:0000256" key="2">
    <source>
        <dbReference type="SAM" id="Coils"/>
    </source>
</evidence>
<sequence length="1529" mass="162663">MAANNLRLLLSIQSQGAKQTVGDLLSIKKALNETATQAKGIGELAKTLGLTFKQSKDLANGLGLTADKANKSVERLRELNAVNATNAEKFRALNKELGLTRTQFDTLNAAADKTQKGLAVLGTASGAVAVGIGAGIGTSVKQFADFDKTLRTLQVVSGATPEQLAKVRAEIERLAAATSKTPDEIAAVSVELAKAGFNSDQVTASLSGVVKGSEATGEGLARTGEVIGAALNQFGLAADQSQKISDLLTTASNASASGTNDLGEALSYVGAQAASSNQSIEDTVTTLALLANSGIKGSSAGTGLAEALRRIKLASAAASTELDELKARGSKTAVAAFEKLNGAVRNADGTLKPFPEILKVVKSSLGELGETDKDLLLNALFGVQGGRVITSLLGQTEAQINQVNSAMKNFAGSSDAASQQLTQGLGAGLNILSGSAQLAAIKIGEIVSVGILPLVQGAIALVNAFNGLPAPIQVVLVASTALVGALAAATAAIAAYNLANGARVISEVKAAAVTVVSTASLIAEKVALLASNIVTAAYTAAKLAAAVATGNFAAAQGVLSGALAASTTATGAATAALAPFIAALTPLVPLLIAVGGAIAAIAIAQFTNQMIEATASLDAAATSGTASSNEFANLASKVKNLNDQLKQNGSLNEEEKRRAEGLIKLSRDKIKALDEELAAAKAIAPATDEQRTAQQGLIASLEKQKAVLEGQTSELEKNLGAQNDNNASKKEGASANDTLADATKRATEQFQKQTEELKKAAEQRAADLKGQEATRLKQIAELEAQGGADKQNVERLKQQATTDRINAELDAERKKLAELQSLNPANDEQAKQKEEAIKQANERLQQLEVQAAQQRAAVRLAEEQKALEKIKDANDRANQAIVASQNKRVAQIKELQLKNKLSEEQAANDIANAQQASIKKEIEAKRAALAEIRQARSAGTIDAKAAADQERQLQEQLGTLNLQRLDNELAAVERNRQARIKAIETETSASKAALQNQADSLGLSTSALSNQLTLLQAQESLSSALNGLQQQRLQYAIEDAKASGDKAAVEALQRQYFDDQQKALEQAFQNKLKTLEITSQQREQELEIAKVQSQIALLDAEAAVRKAEIAGATATEIEQLKQVVELQRERGNLLDQQARTNRQVADLQRQAAETENQQSKERIEFERKSARRQYREELAREAKKDRKARGTGLNRDRQDSKIDATQKFEDDQRSEQEKFDDAQRDKQAAFEESQRAAEAAFNEGQRKRDAAQQKEFSKARNQIEIEGASNPADRRRARRQAQITSNIDQLNLKPGILNSTQILDIAKQAAGVGTITAGNKELVSFAVGLIESKLKETNAASDKEAETAFEQQQREEKALFESEQREDKRAFEAELRGDERAFKDEQRDRDRATADYVRDQLKAGVNGQSKQAEVTVEARRFGGAVEAGKPYLVGEAGAEMIVPRRDGYVLTAQETASLMRGVAPSLPKLAAVPGGDRKLLAEIQGLRGDLRRLPTLNQKNEFVFQTADNTSKAIELNQRLLINRQRFGG</sequence>
<dbReference type="PANTHER" id="PTHR37813">
    <property type="entry name" value="FELS-2 PROPHAGE PROTEIN"/>
    <property type="match status" value="1"/>
</dbReference>
<feature type="domain" description="Phage tail tape measure protein" evidence="5">
    <location>
        <begin position="169"/>
        <end position="382"/>
    </location>
</feature>
<dbReference type="Pfam" id="PF10145">
    <property type="entry name" value="PhageMin_Tail"/>
    <property type="match status" value="1"/>
</dbReference>
<keyword evidence="4" id="KW-0812">Transmembrane</keyword>
<keyword evidence="2" id="KW-0175">Coiled coil</keyword>
<comment type="caution">
    <text evidence="6">The sequence shown here is derived from an EMBL/GenBank/DDBJ whole genome shotgun (WGS) entry which is preliminary data.</text>
</comment>
<protein>
    <submittedName>
        <fullName evidence="6">Phage tail tape measure protein</fullName>
    </submittedName>
</protein>
<feature type="compositionally biased region" description="Basic and acidic residues" evidence="3">
    <location>
        <begin position="1158"/>
        <end position="1184"/>
    </location>
</feature>
<gene>
    <name evidence="6" type="ORF">ENR64_18965</name>
</gene>
<feature type="region of interest" description="Disordered" evidence="3">
    <location>
        <begin position="747"/>
        <end position="770"/>
    </location>
</feature>
<feature type="compositionally biased region" description="Basic and acidic residues" evidence="3">
    <location>
        <begin position="1244"/>
        <end position="1263"/>
    </location>
</feature>
<evidence type="ECO:0000259" key="5">
    <source>
        <dbReference type="Pfam" id="PF10145"/>
    </source>
</evidence>
<dbReference type="EMBL" id="DSRU01000275">
    <property type="protein sequence ID" value="HFM99792.1"/>
    <property type="molecule type" value="Genomic_DNA"/>
</dbReference>
<reference evidence="6" key="1">
    <citation type="journal article" date="2020" name="mSystems">
        <title>Genome- and Community-Level Interaction Insights into Carbon Utilization and Element Cycling Functions of Hydrothermarchaeota in Hydrothermal Sediment.</title>
        <authorList>
            <person name="Zhou Z."/>
            <person name="Liu Y."/>
            <person name="Xu W."/>
            <person name="Pan J."/>
            <person name="Luo Z.H."/>
            <person name="Li M."/>
        </authorList>
    </citation>
    <scope>NUCLEOTIDE SEQUENCE [LARGE SCALE GENOMIC DNA]</scope>
    <source>
        <strain evidence="6">SpSt-418</strain>
    </source>
</reference>
<evidence type="ECO:0000256" key="1">
    <source>
        <dbReference type="ARBA" id="ARBA00022612"/>
    </source>
</evidence>
<accession>A0A7C3PFA5</accession>
<feature type="coiled-coil region" evidence="2">
    <location>
        <begin position="943"/>
        <end position="982"/>
    </location>
</feature>
<feature type="region of interest" description="Disordered" evidence="3">
    <location>
        <begin position="1337"/>
        <end position="1372"/>
    </location>
</feature>
<organism evidence="6">
    <name type="scientific">Oscillatoriales cyanobacterium SpSt-418</name>
    <dbReference type="NCBI Taxonomy" id="2282169"/>
    <lineage>
        <taxon>Bacteria</taxon>
        <taxon>Bacillati</taxon>
        <taxon>Cyanobacteriota</taxon>
        <taxon>Cyanophyceae</taxon>
        <taxon>Oscillatoriophycideae</taxon>
        <taxon>Oscillatoriales</taxon>
    </lineage>
</organism>
<dbReference type="InterPro" id="IPR010090">
    <property type="entry name" value="Phage_tape_meas"/>
</dbReference>
<feature type="compositionally biased region" description="Basic and acidic residues" evidence="3">
    <location>
        <begin position="1194"/>
        <end position="1235"/>
    </location>
</feature>